<dbReference type="SUPFAM" id="SSF54427">
    <property type="entry name" value="NTF2-like"/>
    <property type="match status" value="1"/>
</dbReference>
<feature type="chain" id="PRO_5026022223" evidence="1">
    <location>
        <begin position="18"/>
        <end position="166"/>
    </location>
</feature>
<feature type="signal peptide" evidence="1">
    <location>
        <begin position="1"/>
        <end position="17"/>
    </location>
</feature>
<dbReference type="EMBL" id="CP051217">
    <property type="protein sequence ID" value="QJB69318.1"/>
    <property type="molecule type" value="Genomic_DNA"/>
</dbReference>
<keyword evidence="3" id="KW-1185">Reference proteome</keyword>
<proteinExistence type="predicted"/>
<dbReference type="KEGG" id="phao:HF685_08515"/>
<evidence type="ECO:0000313" key="2">
    <source>
        <dbReference type="EMBL" id="QJB69318.1"/>
    </source>
</evidence>
<gene>
    <name evidence="2" type="ORF">HF685_08515</name>
</gene>
<name>A0A6H2DMA4_9SPHN</name>
<sequence length="166" mass="18704">MMLLPAILAASILPANAAPDKPAIDQAVFEAIKDEIEYGLEASRNQDIERYMEGVPADTRIVEEDGSITGRDQLKEIKLKEWAIIPKTNVLEMTITGIEIGCDGHCATVWTDQKWDRQMLGRDGNSEFNVVTTQKHKERWEERNSRWVNVDTIELGGTTMVDGKPY</sequence>
<dbReference type="AlphaFoldDB" id="A0A6H2DMA4"/>
<protein>
    <submittedName>
        <fullName evidence="2">Uncharacterized protein</fullName>
    </submittedName>
</protein>
<organism evidence="2 3">
    <name type="scientific">Parasphingorhabdus halotolerans</name>
    <dbReference type="NCBI Taxonomy" id="2725558"/>
    <lineage>
        <taxon>Bacteria</taxon>
        <taxon>Pseudomonadati</taxon>
        <taxon>Pseudomonadota</taxon>
        <taxon>Alphaproteobacteria</taxon>
        <taxon>Sphingomonadales</taxon>
        <taxon>Sphingomonadaceae</taxon>
        <taxon>Parasphingorhabdus</taxon>
    </lineage>
</organism>
<dbReference type="RefSeq" id="WP_168819283.1">
    <property type="nucleotide sequence ID" value="NZ_CP051217.1"/>
</dbReference>
<dbReference type="Proteomes" id="UP000501600">
    <property type="component" value="Chromosome"/>
</dbReference>
<dbReference type="InterPro" id="IPR032710">
    <property type="entry name" value="NTF2-like_dom_sf"/>
</dbReference>
<accession>A0A6H2DMA4</accession>
<reference evidence="2 3" key="1">
    <citation type="submission" date="2020-04" db="EMBL/GenBank/DDBJ databases">
        <title>Genome sequence for Sphingorhabdus sp. strain M1.</title>
        <authorList>
            <person name="Park S.-J."/>
        </authorList>
    </citation>
    <scope>NUCLEOTIDE SEQUENCE [LARGE SCALE GENOMIC DNA]</scope>
    <source>
        <strain evidence="2 3">JK6</strain>
    </source>
</reference>
<evidence type="ECO:0000313" key="3">
    <source>
        <dbReference type="Proteomes" id="UP000501600"/>
    </source>
</evidence>
<evidence type="ECO:0000256" key="1">
    <source>
        <dbReference type="SAM" id="SignalP"/>
    </source>
</evidence>
<keyword evidence="1" id="KW-0732">Signal</keyword>